<name>A0AAV5TB64_9BILA</name>
<proteinExistence type="predicted"/>
<dbReference type="EMBL" id="BTSX01000004">
    <property type="protein sequence ID" value="GMS92448.1"/>
    <property type="molecule type" value="Genomic_DNA"/>
</dbReference>
<accession>A0AAV5TB64</accession>
<comment type="caution">
    <text evidence="1">The sequence shown here is derived from an EMBL/GenBank/DDBJ whole genome shotgun (WGS) entry which is preliminary data.</text>
</comment>
<evidence type="ECO:0000313" key="1">
    <source>
        <dbReference type="EMBL" id="GMS92448.1"/>
    </source>
</evidence>
<evidence type="ECO:0008006" key="3">
    <source>
        <dbReference type="Google" id="ProtNLM"/>
    </source>
</evidence>
<evidence type="ECO:0000313" key="2">
    <source>
        <dbReference type="Proteomes" id="UP001432027"/>
    </source>
</evidence>
<dbReference type="AlphaFoldDB" id="A0AAV5TB64"/>
<gene>
    <name evidence="1" type="ORF">PENTCL1PPCAC_14623</name>
</gene>
<organism evidence="1 2">
    <name type="scientific">Pristionchus entomophagus</name>
    <dbReference type="NCBI Taxonomy" id="358040"/>
    <lineage>
        <taxon>Eukaryota</taxon>
        <taxon>Metazoa</taxon>
        <taxon>Ecdysozoa</taxon>
        <taxon>Nematoda</taxon>
        <taxon>Chromadorea</taxon>
        <taxon>Rhabditida</taxon>
        <taxon>Rhabditina</taxon>
        <taxon>Diplogasteromorpha</taxon>
        <taxon>Diplogasteroidea</taxon>
        <taxon>Neodiplogasteridae</taxon>
        <taxon>Pristionchus</taxon>
    </lineage>
</organism>
<feature type="non-terminal residue" evidence="1">
    <location>
        <position position="78"/>
    </location>
</feature>
<keyword evidence="2" id="KW-1185">Reference proteome</keyword>
<protein>
    <recommendedName>
        <fullName evidence="3">MSP domain-containing protein</fullName>
    </recommendedName>
</protein>
<reference evidence="1" key="1">
    <citation type="submission" date="2023-10" db="EMBL/GenBank/DDBJ databases">
        <title>Genome assembly of Pristionchus species.</title>
        <authorList>
            <person name="Yoshida K."/>
            <person name="Sommer R.J."/>
        </authorList>
    </citation>
    <scope>NUCLEOTIDE SEQUENCE</scope>
    <source>
        <strain evidence="1">RS0144</strain>
    </source>
</reference>
<dbReference type="Proteomes" id="UP001432027">
    <property type="component" value="Unassembled WGS sequence"/>
</dbReference>
<sequence>MKFRRVPVSTGKRKPWAFGTNTLFPSDSVFPQAHQRGMCTMTFVMNSGMLAADDNTTMSVHIVNTTEYEASHFPFERS</sequence>